<dbReference type="EMBL" id="LR785093">
    <property type="protein sequence ID" value="CAB3245037.1"/>
    <property type="molecule type" value="mRNA"/>
</dbReference>
<evidence type="ECO:0000256" key="1">
    <source>
        <dbReference type="ARBA" id="ARBA00022737"/>
    </source>
</evidence>
<proteinExistence type="evidence at transcript level"/>
<dbReference type="Gene3D" id="2.20.100.10">
    <property type="entry name" value="Thrombospondin type-1 (TSP1) repeat"/>
    <property type="match status" value="6"/>
</dbReference>
<dbReference type="InterPro" id="IPR000884">
    <property type="entry name" value="TSP1_rpt"/>
</dbReference>
<evidence type="ECO:0000256" key="3">
    <source>
        <dbReference type="SAM" id="Phobius"/>
    </source>
</evidence>
<feature type="signal peptide" evidence="4">
    <location>
        <begin position="1"/>
        <end position="21"/>
    </location>
</feature>
<dbReference type="InterPro" id="IPR036383">
    <property type="entry name" value="TSP1_rpt_sf"/>
</dbReference>
<organism evidence="5">
    <name type="scientific">Phallusia mammillata</name>
    <dbReference type="NCBI Taxonomy" id="59560"/>
    <lineage>
        <taxon>Eukaryota</taxon>
        <taxon>Metazoa</taxon>
        <taxon>Chordata</taxon>
        <taxon>Tunicata</taxon>
        <taxon>Ascidiacea</taxon>
        <taxon>Phlebobranchia</taxon>
        <taxon>Ascidiidae</taxon>
        <taxon>Phallusia</taxon>
    </lineage>
</organism>
<keyword evidence="3" id="KW-1133">Transmembrane helix</keyword>
<protein>
    <submittedName>
        <fullName evidence="5">Fibrillin-1-like</fullName>
    </submittedName>
</protein>
<gene>
    <name evidence="5" type="primary">Fbn1-005</name>
</gene>
<sequence>MDPMLTVFALLLVFGVNHCFGQWGTGTSSEIPCTIKVNCSWSEWAPLSGFSCSATCGNGTLLETRRHKVFAQCGGEHCSGPSSRTVTCNKRCCLQNCVWAPWSPYSCSVTCGVGRSHRSRQKLVLESCGGRCIGPSEQFSVCNNKSACCPKDCKWSSWTHYSLCSVSCGNGTMRRTRFRRNEAVCGGTNCTGPEIETDTCNHGCCPVDCQTGSWGEFGPCTQTCGGGYQSRNRSVTVKAKCGGDCLPEKYQACATQDCLQKCLWSNWSKCSVTCGNGTQTRKQSSYPSNCTKAEKATENKACFTSCCPIDCQWDSWSKWSKCSTTCGGGYQLRRRNITAIASCNGSSCHGESWENRTCNSNLCRDRKANPELLKSSGKPNKTVAVIVPVVVIAVVAFALLAVLVRVLCYC</sequence>
<keyword evidence="3" id="KW-0812">Transmembrane</keyword>
<keyword evidence="1" id="KW-0677">Repeat</keyword>
<dbReference type="PANTHER" id="PTHR22906:SF46">
    <property type="entry name" value="HEMICENTIN-1-LIKE"/>
    <property type="match status" value="1"/>
</dbReference>
<reference evidence="5" key="1">
    <citation type="submission" date="2020-04" db="EMBL/GenBank/DDBJ databases">
        <authorList>
            <person name="Neveu A P."/>
        </authorList>
    </citation>
    <scope>NUCLEOTIDE SEQUENCE</scope>
    <source>
        <tissue evidence="5">Whole embryo</tissue>
    </source>
</reference>
<name>A0A6F9DDF5_9ASCI</name>
<dbReference type="SUPFAM" id="SSF82895">
    <property type="entry name" value="TSP-1 type 1 repeat"/>
    <property type="match status" value="6"/>
</dbReference>
<dbReference type="AlphaFoldDB" id="A0A6F9DDF5"/>
<keyword evidence="3" id="KW-0472">Membrane</keyword>
<evidence type="ECO:0000256" key="2">
    <source>
        <dbReference type="ARBA" id="ARBA00023157"/>
    </source>
</evidence>
<accession>A0A6F9DDF5</accession>
<dbReference type="InterPro" id="IPR052065">
    <property type="entry name" value="Compl_asym_regulator"/>
</dbReference>
<feature type="chain" id="PRO_5026029105" evidence="4">
    <location>
        <begin position="22"/>
        <end position="410"/>
    </location>
</feature>
<feature type="transmembrane region" description="Helical" evidence="3">
    <location>
        <begin position="383"/>
        <end position="408"/>
    </location>
</feature>
<keyword evidence="4" id="KW-0732">Signal</keyword>
<evidence type="ECO:0000256" key="4">
    <source>
        <dbReference type="SAM" id="SignalP"/>
    </source>
</evidence>
<dbReference type="Pfam" id="PF00090">
    <property type="entry name" value="TSP_1"/>
    <property type="match status" value="6"/>
</dbReference>
<dbReference type="PANTHER" id="PTHR22906">
    <property type="entry name" value="PROPERDIN"/>
    <property type="match status" value="1"/>
</dbReference>
<dbReference type="SMART" id="SM00209">
    <property type="entry name" value="TSP1"/>
    <property type="match status" value="6"/>
</dbReference>
<keyword evidence="2" id="KW-1015">Disulfide bond</keyword>
<evidence type="ECO:0000313" key="5">
    <source>
        <dbReference type="EMBL" id="CAB3245037.1"/>
    </source>
</evidence>
<dbReference type="PROSITE" id="PS50092">
    <property type="entry name" value="TSP1"/>
    <property type="match status" value="6"/>
</dbReference>